<feature type="domain" description="Tyr recombinase" evidence="4">
    <location>
        <begin position="210"/>
        <end position="403"/>
    </location>
</feature>
<dbReference type="InterPro" id="IPR025269">
    <property type="entry name" value="SAM-like_dom"/>
</dbReference>
<evidence type="ECO:0000256" key="1">
    <source>
        <dbReference type="ARBA" id="ARBA00008857"/>
    </source>
</evidence>
<proteinExistence type="inferred from homology"/>
<dbReference type="Gene3D" id="1.10.443.10">
    <property type="entry name" value="Intergrase catalytic core"/>
    <property type="match status" value="1"/>
</dbReference>
<dbReference type="InterPro" id="IPR013762">
    <property type="entry name" value="Integrase-like_cat_sf"/>
</dbReference>
<gene>
    <name evidence="6" type="ORF">EZS27_016631</name>
</gene>
<dbReference type="InterPro" id="IPR050090">
    <property type="entry name" value="Tyrosine_recombinase_XerCD"/>
</dbReference>
<dbReference type="Gene3D" id="1.10.150.130">
    <property type="match status" value="1"/>
</dbReference>
<dbReference type="EMBL" id="SNRY01000928">
    <property type="protein sequence ID" value="KAA6335095.1"/>
    <property type="molecule type" value="Genomic_DNA"/>
</dbReference>
<dbReference type="AlphaFoldDB" id="A0A5J4RNT9"/>
<name>A0A5J4RNT9_9ZZZZ</name>
<dbReference type="Pfam" id="PF17293">
    <property type="entry name" value="Arm-DNA-bind_5"/>
    <property type="match status" value="1"/>
</dbReference>
<dbReference type="PROSITE" id="PS51900">
    <property type="entry name" value="CB"/>
    <property type="match status" value="1"/>
</dbReference>
<keyword evidence="3" id="KW-0233">DNA recombination</keyword>
<reference evidence="6" key="1">
    <citation type="submission" date="2019-03" db="EMBL/GenBank/DDBJ databases">
        <title>Single cell metagenomics reveals metabolic interactions within the superorganism composed of flagellate Streblomastix strix and complex community of Bacteroidetes bacteria on its surface.</title>
        <authorList>
            <person name="Treitli S.C."/>
            <person name="Kolisko M."/>
            <person name="Husnik F."/>
            <person name="Keeling P."/>
            <person name="Hampl V."/>
        </authorList>
    </citation>
    <scope>NUCLEOTIDE SEQUENCE</scope>
    <source>
        <strain evidence="6">STM</strain>
    </source>
</reference>
<evidence type="ECO:0000256" key="2">
    <source>
        <dbReference type="ARBA" id="ARBA00023125"/>
    </source>
</evidence>
<dbReference type="Pfam" id="PF13102">
    <property type="entry name" value="Phage_int_SAM_5"/>
    <property type="match status" value="1"/>
</dbReference>
<dbReference type="Pfam" id="PF00589">
    <property type="entry name" value="Phage_integrase"/>
    <property type="match status" value="1"/>
</dbReference>
<dbReference type="InterPro" id="IPR035386">
    <property type="entry name" value="Arm-DNA-bind_5"/>
</dbReference>
<evidence type="ECO:0000256" key="3">
    <source>
        <dbReference type="ARBA" id="ARBA00023172"/>
    </source>
</evidence>
<dbReference type="PANTHER" id="PTHR30349">
    <property type="entry name" value="PHAGE INTEGRASE-RELATED"/>
    <property type="match status" value="1"/>
</dbReference>
<comment type="similarity">
    <text evidence="1">Belongs to the 'phage' integrase family.</text>
</comment>
<dbReference type="InterPro" id="IPR011010">
    <property type="entry name" value="DNA_brk_join_enz"/>
</dbReference>
<comment type="caution">
    <text evidence="6">The sequence shown here is derived from an EMBL/GenBank/DDBJ whole genome shotgun (WGS) entry which is preliminary data.</text>
</comment>
<evidence type="ECO:0000259" key="4">
    <source>
        <dbReference type="PROSITE" id="PS51898"/>
    </source>
</evidence>
<accession>A0A5J4RNT9</accession>
<protein>
    <submittedName>
        <fullName evidence="6">Tyrosine recombinase XerC</fullName>
    </submittedName>
</protein>
<dbReference type="SUPFAM" id="SSF56349">
    <property type="entry name" value="DNA breaking-rejoining enzymes"/>
    <property type="match status" value="1"/>
</dbReference>
<dbReference type="GO" id="GO:0015074">
    <property type="term" value="P:DNA integration"/>
    <property type="evidence" value="ECO:0007669"/>
    <property type="project" value="InterPro"/>
</dbReference>
<evidence type="ECO:0000313" key="6">
    <source>
        <dbReference type="EMBL" id="KAA6335095.1"/>
    </source>
</evidence>
<dbReference type="InterPro" id="IPR044068">
    <property type="entry name" value="CB"/>
</dbReference>
<dbReference type="PROSITE" id="PS51898">
    <property type="entry name" value="TYR_RECOMBINASE"/>
    <property type="match status" value="1"/>
</dbReference>
<dbReference type="InterPro" id="IPR002104">
    <property type="entry name" value="Integrase_catalytic"/>
</dbReference>
<sequence>MFNYSNNGITVSSILDDRRITAIGSPVKIRVTYKRVRKYYSTGKSLSLEEWGKLPETKSMKLIATRSDIQNTFERIKKVIIELEHGIGFTFDALNLRLGRANTGTINDAFRAKIEDMINAGSVGNAEVYKNSLIRMEHFGGELIAFESITVDWLKRYEKEMLNEGKSYTTISMYIRCIRALFNEAISMGTIRQNIYPFGKKQYEIPIGKGRKMALSLEQIKGIVTYDDGSEATVKYRDLWFFSYLANGININDMLKLKYSNIVNNEICFYRSKTINTTKEKKEICAIITPEMQAIINKWGNKERSSDNYIFPYLIGNETPIQQKAVIKDIIRRINKRLKKIGNELGVSGISTYTARHSFASVLKRSGANIAYISESLGHSDLKTTENYLASFEREEREKNAKLLTNFRE</sequence>
<feature type="domain" description="Core-binding (CB)" evidence="5">
    <location>
        <begin position="101"/>
        <end position="186"/>
    </location>
</feature>
<dbReference type="PANTHER" id="PTHR30349:SF64">
    <property type="entry name" value="PROPHAGE INTEGRASE INTD-RELATED"/>
    <property type="match status" value="1"/>
</dbReference>
<keyword evidence="2" id="KW-0238">DNA-binding</keyword>
<dbReference type="GO" id="GO:0003677">
    <property type="term" value="F:DNA binding"/>
    <property type="evidence" value="ECO:0007669"/>
    <property type="project" value="UniProtKB-KW"/>
</dbReference>
<organism evidence="6">
    <name type="scientific">termite gut metagenome</name>
    <dbReference type="NCBI Taxonomy" id="433724"/>
    <lineage>
        <taxon>unclassified sequences</taxon>
        <taxon>metagenomes</taxon>
        <taxon>organismal metagenomes</taxon>
    </lineage>
</organism>
<dbReference type="GO" id="GO:0006310">
    <property type="term" value="P:DNA recombination"/>
    <property type="evidence" value="ECO:0007669"/>
    <property type="project" value="UniProtKB-KW"/>
</dbReference>
<dbReference type="InterPro" id="IPR010998">
    <property type="entry name" value="Integrase_recombinase_N"/>
</dbReference>
<evidence type="ECO:0000259" key="5">
    <source>
        <dbReference type="PROSITE" id="PS51900"/>
    </source>
</evidence>